<keyword evidence="1" id="KW-0812">Transmembrane</keyword>
<comment type="caution">
    <text evidence="2">The sequence shown here is derived from an EMBL/GenBank/DDBJ whole genome shotgun (WGS) entry which is preliminary data.</text>
</comment>
<accession>A0ABS4DSQ0</accession>
<name>A0ABS4DSQ0_9HYPH</name>
<feature type="transmembrane region" description="Helical" evidence="1">
    <location>
        <begin position="253"/>
        <end position="270"/>
    </location>
</feature>
<dbReference type="EMBL" id="JAGGJU010000001">
    <property type="protein sequence ID" value="MBP1848718.1"/>
    <property type="molecule type" value="Genomic_DNA"/>
</dbReference>
<feature type="transmembrane region" description="Helical" evidence="1">
    <location>
        <begin position="160"/>
        <end position="182"/>
    </location>
</feature>
<protein>
    <recommendedName>
        <fullName evidence="4">Paraquat-inducible protein A</fullName>
    </recommendedName>
</protein>
<keyword evidence="1" id="KW-1133">Transmembrane helix</keyword>
<evidence type="ECO:0000313" key="3">
    <source>
        <dbReference type="Proteomes" id="UP000759443"/>
    </source>
</evidence>
<evidence type="ECO:0000256" key="1">
    <source>
        <dbReference type="SAM" id="Phobius"/>
    </source>
</evidence>
<dbReference type="Proteomes" id="UP000759443">
    <property type="component" value="Unassembled WGS sequence"/>
</dbReference>
<evidence type="ECO:0000313" key="2">
    <source>
        <dbReference type="EMBL" id="MBP1848718.1"/>
    </source>
</evidence>
<proteinExistence type="predicted"/>
<keyword evidence="3" id="KW-1185">Reference proteome</keyword>
<gene>
    <name evidence="2" type="ORF">J2Z17_000135</name>
</gene>
<dbReference type="InterPro" id="IPR007498">
    <property type="entry name" value="PqiA-like"/>
</dbReference>
<reference evidence="2 3" key="1">
    <citation type="submission" date="2021-03" db="EMBL/GenBank/DDBJ databases">
        <title>Genomic Encyclopedia of Type Strains, Phase IV (KMG-IV): sequencing the most valuable type-strain genomes for metagenomic binning, comparative biology and taxonomic classification.</title>
        <authorList>
            <person name="Goeker M."/>
        </authorList>
    </citation>
    <scope>NUCLEOTIDE SEQUENCE [LARGE SCALE GENOMIC DNA]</scope>
    <source>
        <strain evidence="2 3">DSM 21600</strain>
    </source>
</reference>
<organism evidence="2 3">
    <name type="scientific">Rhizobium halophytocola</name>
    <dbReference type="NCBI Taxonomy" id="735519"/>
    <lineage>
        <taxon>Bacteria</taxon>
        <taxon>Pseudomonadati</taxon>
        <taxon>Pseudomonadota</taxon>
        <taxon>Alphaproteobacteria</taxon>
        <taxon>Hyphomicrobiales</taxon>
        <taxon>Rhizobiaceae</taxon>
        <taxon>Rhizobium/Agrobacterium group</taxon>
        <taxon>Rhizobium</taxon>
    </lineage>
</organism>
<feature type="transmembrane region" description="Helical" evidence="1">
    <location>
        <begin position="282"/>
        <end position="300"/>
    </location>
</feature>
<evidence type="ECO:0008006" key="4">
    <source>
        <dbReference type="Google" id="ProtNLM"/>
    </source>
</evidence>
<keyword evidence="1" id="KW-0472">Membrane</keyword>
<dbReference type="Pfam" id="PF04403">
    <property type="entry name" value="PqiA"/>
    <property type="match status" value="1"/>
</dbReference>
<sequence>MLDVAPLRMAIELAFEKRAERNDFPTAAPGLFNRMLGEHLSDTLAAERIGDFRMVDDDQLRRGARIGHQRLRLALAGKITAATRRFLVHNFHPRSDLLSHLPESGAVGVQTYVKTRRQGKASFCGWPPCKWTLTGCRRFVRTEAKKITMPSSRRRNLTVWVLRLLVFACAVLFGLGITLPFVEFERLFVFSRAVSLSGLVESLWTGGDAGLAVVVGLFSIALPSVKLAILCAEVAGLAPAAGARWHWLLAHMSRWSLMDVMLVALAIFAVKTSGLGDAITQPGLWCYAASALLAGLLPVLSERYFAEK</sequence>